<keyword evidence="2" id="KW-1185">Reference proteome</keyword>
<dbReference type="Proteomes" id="UP000077202">
    <property type="component" value="Unassembled WGS sequence"/>
</dbReference>
<dbReference type="AlphaFoldDB" id="A0A176VGI9"/>
<evidence type="ECO:0000313" key="2">
    <source>
        <dbReference type="Proteomes" id="UP000077202"/>
    </source>
</evidence>
<dbReference type="EMBL" id="LVLJ01003850">
    <property type="protein sequence ID" value="OAE19441.1"/>
    <property type="molecule type" value="Genomic_DNA"/>
</dbReference>
<sequence length="226" mass="25249">MTSTVLCPFDVEMRLQQESGPQGLSYQDFTTSELGALSRALVAGSPREPAVKDLKDSHFPLGAVGSAAGESDFSKRSRSRTVEWSPVEVSTLIEAYISIYVVKRFLTSKDWAEFTRMVNSRVLNGNRCPDQCSFSGITTGYGSQSDGNNLNRVRDSKTVDIRPILDVFAKVEMYKDIEVMRQVMQFKLTTILQENSNRKPQRTSTTDHFAGTDSVRTCHVTLRLTC</sequence>
<organism evidence="1 2">
    <name type="scientific">Marchantia polymorpha subsp. ruderalis</name>
    <dbReference type="NCBI Taxonomy" id="1480154"/>
    <lineage>
        <taxon>Eukaryota</taxon>
        <taxon>Viridiplantae</taxon>
        <taxon>Streptophyta</taxon>
        <taxon>Embryophyta</taxon>
        <taxon>Marchantiophyta</taxon>
        <taxon>Marchantiopsida</taxon>
        <taxon>Marchantiidae</taxon>
        <taxon>Marchantiales</taxon>
        <taxon>Marchantiaceae</taxon>
        <taxon>Marchantia</taxon>
    </lineage>
</organism>
<reference evidence="1" key="1">
    <citation type="submission" date="2016-03" db="EMBL/GenBank/DDBJ databases">
        <title>Mechanisms controlling the formation of the plant cell surface in tip-growing cells are functionally conserved among land plants.</title>
        <authorList>
            <person name="Honkanen S."/>
            <person name="Jones V.A."/>
            <person name="Morieri G."/>
            <person name="Champion C."/>
            <person name="Hetherington A.J."/>
            <person name="Kelly S."/>
            <person name="Saint-Marcoux D."/>
            <person name="Proust H."/>
            <person name="Prescott H."/>
            <person name="Dolan L."/>
        </authorList>
    </citation>
    <scope>NUCLEOTIDE SEQUENCE [LARGE SCALE GENOMIC DNA]</scope>
    <source>
        <tissue evidence="1">Whole gametophyte</tissue>
    </source>
</reference>
<evidence type="ECO:0000313" key="1">
    <source>
        <dbReference type="EMBL" id="OAE19441.1"/>
    </source>
</evidence>
<name>A0A176VGI9_MARPO</name>
<gene>
    <name evidence="1" type="ORF">AXG93_1040s1050</name>
</gene>
<comment type="caution">
    <text evidence="1">The sequence shown here is derived from an EMBL/GenBank/DDBJ whole genome shotgun (WGS) entry which is preliminary data.</text>
</comment>
<accession>A0A176VGI9</accession>
<proteinExistence type="predicted"/>
<protein>
    <submittedName>
        <fullName evidence="1">Uncharacterized protein</fullName>
    </submittedName>
</protein>